<evidence type="ECO:0000256" key="5">
    <source>
        <dbReference type="ARBA" id="ARBA00023136"/>
    </source>
</evidence>
<dbReference type="Pfam" id="PF07158">
    <property type="entry name" value="MatC_N"/>
    <property type="match status" value="1"/>
</dbReference>
<keyword evidence="2" id="KW-0813">Transport</keyword>
<feature type="transmembrane region" description="Helical" evidence="6">
    <location>
        <begin position="175"/>
        <end position="195"/>
    </location>
</feature>
<evidence type="ECO:0000256" key="6">
    <source>
        <dbReference type="SAM" id="Phobius"/>
    </source>
</evidence>
<evidence type="ECO:0000256" key="1">
    <source>
        <dbReference type="ARBA" id="ARBA00004141"/>
    </source>
</evidence>
<dbReference type="GO" id="GO:0016020">
    <property type="term" value="C:membrane"/>
    <property type="evidence" value="ECO:0007669"/>
    <property type="project" value="UniProtKB-SubCell"/>
</dbReference>
<proteinExistence type="predicted"/>
<dbReference type="InterPro" id="IPR009827">
    <property type="entry name" value="MatC_N"/>
</dbReference>
<evidence type="ECO:0000259" key="8">
    <source>
        <dbReference type="Pfam" id="PF07158"/>
    </source>
</evidence>
<dbReference type="Pfam" id="PF03600">
    <property type="entry name" value="CitMHS"/>
    <property type="match status" value="1"/>
</dbReference>
<feature type="transmembrane region" description="Helical" evidence="6">
    <location>
        <begin position="410"/>
        <end position="432"/>
    </location>
</feature>
<dbReference type="RefSeq" id="WP_191159725.1">
    <property type="nucleotide sequence ID" value="NZ_JACXAI010000024.1"/>
</dbReference>
<keyword evidence="3 6" id="KW-0812">Transmembrane</keyword>
<dbReference type="Proteomes" id="UP000626844">
    <property type="component" value="Unassembled WGS sequence"/>
</dbReference>
<name>A0A926NHX4_9BACI</name>
<dbReference type="AlphaFoldDB" id="A0A926NHX4"/>
<evidence type="ECO:0000256" key="2">
    <source>
        <dbReference type="ARBA" id="ARBA00022448"/>
    </source>
</evidence>
<feature type="domain" description="Citrate transporter-like" evidence="7">
    <location>
        <begin position="254"/>
        <end position="429"/>
    </location>
</feature>
<keyword evidence="4 6" id="KW-1133">Transmembrane helix</keyword>
<reference evidence="9" key="1">
    <citation type="submission" date="2020-09" db="EMBL/GenBank/DDBJ databases">
        <title>A novel bacterium of genus Bacillus, isolated from South China Sea.</title>
        <authorList>
            <person name="Huang H."/>
            <person name="Mo K."/>
            <person name="Hu Y."/>
        </authorList>
    </citation>
    <scope>NUCLEOTIDE SEQUENCE</scope>
    <source>
        <strain evidence="9">IB182487</strain>
    </source>
</reference>
<feature type="transmembrane region" description="Helical" evidence="6">
    <location>
        <begin position="244"/>
        <end position="277"/>
    </location>
</feature>
<keyword evidence="5 6" id="KW-0472">Membrane</keyword>
<evidence type="ECO:0000256" key="3">
    <source>
        <dbReference type="ARBA" id="ARBA00022692"/>
    </source>
</evidence>
<keyword evidence="10" id="KW-1185">Reference proteome</keyword>
<gene>
    <name evidence="9" type="ORF">IC621_17285</name>
</gene>
<feature type="transmembrane region" description="Helical" evidence="6">
    <location>
        <begin position="48"/>
        <end position="70"/>
    </location>
</feature>
<feature type="transmembrane region" description="Helical" evidence="6">
    <location>
        <begin position="93"/>
        <end position="123"/>
    </location>
</feature>
<evidence type="ECO:0000259" key="7">
    <source>
        <dbReference type="Pfam" id="PF03600"/>
    </source>
</evidence>
<feature type="transmembrane region" description="Helical" evidence="6">
    <location>
        <begin position="135"/>
        <end position="155"/>
    </location>
</feature>
<dbReference type="GO" id="GO:0055085">
    <property type="term" value="P:transmembrane transport"/>
    <property type="evidence" value="ECO:0007669"/>
    <property type="project" value="InterPro"/>
</dbReference>
<organism evidence="9 10">
    <name type="scientific">Metabacillus arenae</name>
    <dbReference type="NCBI Taxonomy" id="2771434"/>
    <lineage>
        <taxon>Bacteria</taxon>
        <taxon>Bacillati</taxon>
        <taxon>Bacillota</taxon>
        <taxon>Bacilli</taxon>
        <taxon>Bacillales</taxon>
        <taxon>Bacillaceae</taxon>
        <taxon>Metabacillus</taxon>
    </lineage>
</organism>
<evidence type="ECO:0000313" key="9">
    <source>
        <dbReference type="EMBL" id="MBD1381984.1"/>
    </source>
</evidence>
<comment type="caution">
    <text evidence="9">The sequence shown here is derived from an EMBL/GenBank/DDBJ whole genome shotgun (WGS) entry which is preliminary data.</text>
</comment>
<feature type="transmembrane region" description="Helical" evidence="6">
    <location>
        <begin position="6"/>
        <end position="36"/>
    </location>
</feature>
<feature type="transmembrane region" description="Helical" evidence="6">
    <location>
        <begin position="327"/>
        <end position="354"/>
    </location>
</feature>
<comment type="subcellular location">
    <subcellularLocation>
        <location evidence="1">Membrane</location>
        <topology evidence="1">Multi-pass membrane protein</topology>
    </subcellularLocation>
</comment>
<feature type="domain" description="Dicarboxylate carrier MatC N-terminal" evidence="8">
    <location>
        <begin position="1"/>
        <end position="148"/>
    </location>
</feature>
<accession>A0A926NHX4</accession>
<dbReference type="EMBL" id="JACXAI010000024">
    <property type="protein sequence ID" value="MBD1381984.1"/>
    <property type="molecule type" value="Genomic_DNA"/>
</dbReference>
<protein>
    <submittedName>
        <fullName evidence="9">SLC13 family permease</fullName>
    </submittedName>
</protein>
<evidence type="ECO:0000313" key="10">
    <source>
        <dbReference type="Proteomes" id="UP000626844"/>
    </source>
</evidence>
<feature type="transmembrane region" description="Helical" evidence="6">
    <location>
        <begin position="374"/>
        <end position="398"/>
    </location>
</feature>
<dbReference type="InterPro" id="IPR004680">
    <property type="entry name" value="Cit_transptr-like_dom"/>
</dbReference>
<evidence type="ECO:0000256" key="4">
    <source>
        <dbReference type="ARBA" id="ARBA00022989"/>
    </source>
</evidence>
<feature type="transmembrane region" description="Helical" evidence="6">
    <location>
        <begin position="289"/>
        <end position="306"/>
    </location>
</feature>
<sequence length="433" mass="45614">MSIEIISIIILLAMFIIGSFLPINIGVLGFVAAFLVGALISGMSVDDIFAVFPADLFIILAGVTYLFAIVKNNGTIDLITSWGLRLVKGNTGLIPWVMFSLSFLLCSVGTQGTAAVIIIAPIALRLAAQCKINPIMMALMVALGMTGGIFSPLNLMGLVVNGVMDSRNLSHSQGLFFMNTFLFSFAVAFLIYVVFGGLRLLKMGRNNSQSYVAAAADADVEDETELPTESNIGQNERLTPYKGATLAGIGILIICAIWLDINMGFAALMVGLALALMAPKKQAEIMGSIPWSIIFMVSGIVTYVGVMESIGVMDYLTEQIANVKSPVLAALITSYIGGIISAFASTTGFLAAVIPLSVPILQDPSMSSVGVISAISIAASVVDISPFSTTGAVLLANAQGIKENVFYKRLLIIAGIFVAAGPGLAWLIFVVLF</sequence>